<feature type="region of interest" description="Disordered" evidence="1">
    <location>
        <begin position="69"/>
        <end position="96"/>
    </location>
</feature>
<dbReference type="AlphaFoldDB" id="A0A5C2S800"/>
<dbReference type="Proteomes" id="UP000313359">
    <property type="component" value="Unassembled WGS sequence"/>
</dbReference>
<keyword evidence="2" id="KW-0812">Transmembrane</keyword>
<feature type="compositionally biased region" description="Polar residues" evidence="1">
    <location>
        <begin position="1"/>
        <end position="20"/>
    </location>
</feature>
<feature type="transmembrane region" description="Helical" evidence="2">
    <location>
        <begin position="235"/>
        <end position="256"/>
    </location>
</feature>
<feature type="transmembrane region" description="Helical" evidence="2">
    <location>
        <begin position="195"/>
        <end position="215"/>
    </location>
</feature>
<protein>
    <submittedName>
        <fullName evidence="3">Uncharacterized protein</fullName>
    </submittedName>
</protein>
<sequence length="263" mass="27842">MASINASASTGMFDMSSASLITPPPSRPPSPTRAHEKLALPLSLISSPPYTPKPDFQVSSVSWACDLEKGPTEHSPRVQDPSATASTKKQSQSKVSSSPPARLLLLAKIIIPLTALNTALSFPFGASSALLGTHILSWQWPAYVDILSWRFMFLAVLCGCTLVGCFFAVVLGFLPDREPAEPSSRLSDAEWFATLVGFGLFMSVFAFALGALALHNAPLEIPSSLTPARALAANATGLVVMGCVGVAYMSLCSFLARRPSTNN</sequence>
<keyword evidence="4" id="KW-1185">Reference proteome</keyword>
<keyword evidence="2" id="KW-1133">Transmembrane helix</keyword>
<proteinExistence type="predicted"/>
<keyword evidence="2" id="KW-0472">Membrane</keyword>
<name>A0A5C2S800_9APHY</name>
<feature type="transmembrane region" description="Helical" evidence="2">
    <location>
        <begin position="103"/>
        <end position="131"/>
    </location>
</feature>
<feature type="compositionally biased region" description="Pro residues" evidence="1">
    <location>
        <begin position="22"/>
        <end position="31"/>
    </location>
</feature>
<feature type="transmembrane region" description="Helical" evidence="2">
    <location>
        <begin position="151"/>
        <end position="174"/>
    </location>
</feature>
<reference evidence="3" key="1">
    <citation type="journal article" date="2018" name="Genome Biol. Evol.">
        <title>Genomics and development of Lentinus tigrinus, a white-rot wood-decaying mushroom with dimorphic fruiting bodies.</title>
        <authorList>
            <person name="Wu B."/>
            <person name="Xu Z."/>
            <person name="Knudson A."/>
            <person name="Carlson A."/>
            <person name="Chen N."/>
            <person name="Kovaka S."/>
            <person name="LaButti K."/>
            <person name="Lipzen A."/>
            <person name="Pennachio C."/>
            <person name="Riley R."/>
            <person name="Schakwitz W."/>
            <person name="Umezawa K."/>
            <person name="Ohm R.A."/>
            <person name="Grigoriev I.V."/>
            <person name="Nagy L.G."/>
            <person name="Gibbons J."/>
            <person name="Hibbett D."/>
        </authorList>
    </citation>
    <scope>NUCLEOTIDE SEQUENCE [LARGE SCALE GENOMIC DNA]</scope>
    <source>
        <strain evidence="3">ALCF2SS1-6</strain>
    </source>
</reference>
<evidence type="ECO:0000256" key="2">
    <source>
        <dbReference type="SAM" id="Phobius"/>
    </source>
</evidence>
<feature type="region of interest" description="Disordered" evidence="1">
    <location>
        <begin position="1"/>
        <end position="38"/>
    </location>
</feature>
<evidence type="ECO:0000313" key="4">
    <source>
        <dbReference type="Proteomes" id="UP000313359"/>
    </source>
</evidence>
<evidence type="ECO:0000313" key="3">
    <source>
        <dbReference type="EMBL" id="RPD60005.1"/>
    </source>
</evidence>
<dbReference type="EMBL" id="ML122267">
    <property type="protein sequence ID" value="RPD60005.1"/>
    <property type="molecule type" value="Genomic_DNA"/>
</dbReference>
<dbReference type="OrthoDB" id="10488098at2759"/>
<accession>A0A5C2S800</accession>
<organism evidence="3 4">
    <name type="scientific">Lentinus tigrinus ALCF2SS1-6</name>
    <dbReference type="NCBI Taxonomy" id="1328759"/>
    <lineage>
        <taxon>Eukaryota</taxon>
        <taxon>Fungi</taxon>
        <taxon>Dikarya</taxon>
        <taxon>Basidiomycota</taxon>
        <taxon>Agaricomycotina</taxon>
        <taxon>Agaricomycetes</taxon>
        <taxon>Polyporales</taxon>
        <taxon>Polyporaceae</taxon>
        <taxon>Lentinus</taxon>
    </lineage>
</organism>
<gene>
    <name evidence="3" type="ORF">L227DRAFT_104123</name>
</gene>
<evidence type="ECO:0000256" key="1">
    <source>
        <dbReference type="SAM" id="MobiDB-lite"/>
    </source>
</evidence>
<feature type="compositionally biased region" description="Low complexity" evidence="1">
    <location>
        <begin position="82"/>
        <end position="96"/>
    </location>
</feature>